<evidence type="ECO:0000313" key="6">
    <source>
        <dbReference type="EMBL" id="KAJ4833192.1"/>
    </source>
</evidence>
<sequence length="410" mass="46654">MMWPLMDQAFSGSYDSSLPEEASSWKASKNIVCERNRRKKLTDRMLALRQAVPKISKLDRASVIKDAIAYIQELHEQERLIQAEITQLELSQKATTSQELPELLRSRKRRISQNYGYGGCKTTGIEVLEFRVSYVAEKTIWISLSCLKRSDTIVKLCEVFESLKLKIISANISTFSGKFPSPWNPLIILARNTKTIGRPKCSSKMKSWIVGPWMRRFPVGTMTPARRTEQLHRRRPRILSPRGIGGRNLMRGSLHSGQWSPILMDKASIIKDAIEYIQELHEQERAIQAEIIELESGKSKKNPAGYDFEQELPTLLRPKKKKIADQIAYMGEKTVLVSLTCSKRTDTMVRLCEVFESLKLKIITANITTVSGRVLKTVFIEADEEEKDSLKIRIETAIAALNDPQSPMSI</sequence>
<dbReference type="PANTHER" id="PTHR31945">
    <property type="entry name" value="TRANSCRIPTION FACTOR SCREAM2-RELATED"/>
    <property type="match status" value="1"/>
</dbReference>
<evidence type="ECO:0000259" key="5">
    <source>
        <dbReference type="PROSITE" id="PS50888"/>
    </source>
</evidence>
<dbReference type="InterPro" id="IPR054502">
    <property type="entry name" value="bHLH-TF_ACT-like_plant"/>
</dbReference>
<dbReference type="Gene3D" id="4.10.280.10">
    <property type="entry name" value="Helix-loop-helix DNA-binding domain"/>
    <property type="match status" value="2"/>
</dbReference>
<dbReference type="GO" id="GO:0046983">
    <property type="term" value="F:protein dimerization activity"/>
    <property type="evidence" value="ECO:0007669"/>
    <property type="project" value="InterPro"/>
</dbReference>
<reference evidence="6" key="1">
    <citation type="submission" date="2022-02" db="EMBL/GenBank/DDBJ databases">
        <authorList>
            <person name="Henning P.M."/>
            <person name="McCubbin A.G."/>
            <person name="Shore J.S."/>
        </authorList>
    </citation>
    <scope>NUCLEOTIDE SEQUENCE</scope>
    <source>
        <strain evidence="6">F60SS</strain>
        <tissue evidence="6">Leaves</tissue>
    </source>
</reference>
<dbReference type="AlphaFoldDB" id="A0A9Q0J9N0"/>
<dbReference type="GO" id="GO:0003700">
    <property type="term" value="F:DNA-binding transcription factor activity"/>
    <property type="evidence" value="ECO:0007669"/>
    <property type="project" value="TreeGrafter"/>
</dbReference>
<feature type="domain" description="BHLH" evidence="5">
    <location>
        <begin position="25"/>
        <end position="74"/>
    </location>
</feature>
<dbReference type="SUPFAM" id="SSF47459">
    <property type="entry name" value="HLH, helix-loop-helix DNA-binding domain"/>
    <property type="match status" value="1"/>
</dbReference>
<gene>
    <name evidence="6" type="ORF">Tsubulata_016063</name>
</gene>
<dbReference type="Proteomes" id="UP001141552">
    <property type="component" value="Unassembled WGS sequence"/>
</dbReference>
<keyword evidence="4" id="KW-0539">Nucleus</keyword>
<organism evidence="6 7">
    <name type="scientific">Turnera subulata</name>
    <dbReference type="NCBI Taxonomy" id="218843"/>
    <lineage>
        <taxon>Eukaryota</taxon>
        <taxon>Viridiplantae</taxon>
        <taxon>Streptophyta</taxon>
        <taxon>Embryophyta</taxon>
        <taxon>Tracheophyta</taxon>
        <taxon>Spermatophyta</taxon>
        <taxon>Magnoliopsida</taxon>
        <taxon>eudicotyledons</taxon>
        <taxon>Gunneridae</taxon>
        <taxon>Pentapetalae</taxon>
        <taxon>rosids</taxon>
        <taxon>fabids</taxon>
        <taxon>Malpighiales</taxon>
        <taxon>Passifloraceae</taxon>
        <taxon>Turnera</taxon>
    </lineage>
</organism>
<dbReference type="GO" id="GO:0043565">
    <property type="term" value="F:sequence-specific DNA binding"/>
    <property type="evidence" value="ECO:0007669"/>
    <property type="project" value="TreeGrafter"/>
</dbReference>
<dbReference type="InterPro" id="IPR011598">
    <property type="entry name" value="bHLH_dom"/>
</dbReference>
<evidence type="ECO:0000313" key="7">
    <source>
        <dbReference type="Proteomes" id="UP001141552"/>
    </source>
</evidence>
<dbReference type="SMART" id="SM00353">
    <property type="entry name" value="HLH"/>
    <property type="match status" value="1"/>
</dbReference>
<evidence type="ECO:0000256" key="2">
    <source>
        <dbReference type="ARBA" id="ARBA00023015"/>
    </source>
</evidence>
<protein>
    <recommendedName>
        <fullName evidence="5">BHLH domain-containing protein</fullName>
    </recommendedName>
</protein>
<dbReference type="GO" id="GO:0005634">
    <property type="term" value="C:nucleus"/>
    <property type="evidence" value="ECO:0007669"/>
    <property type="project" value="UniProtKB-SubCell"/>
</dbReference>
<evidence type="ECO:0000256" key="4">
    <source>
        <dbReference type="ARBA" id="ARBA00023242"/>
    </source>
</evidence>
<evidence type="ECO:0000256" key="1">
    <source>
        <dbReference type="ARBA" id="ARBA00004123"/>
    </source>
</evidence>
<dbReference type="PROSITE" id="PS50888">
    <property type="entry name" value="BHLH"/>
    <property type="match status" value="1"/>
</dbReference>
<keyword evidence="3" id="KW-0804">Transcription</keyword>
<comment type="subcellular location">
    <subcellularLocation>
        <location evidence="1">Nucleus</location>
    </subcellularLocation>
</comment>
<dbReference type="Pfam" id="PF22754">
    <property type="entry name" value="bHLH-TF_ACT-like_plant"/>
    <property type="match status" value="2"/>
</dbReference>
<dbReference type="InterPro" id="IPR051358">
    <property type="entry name" value="TF_AMS/ICE1/BHLH6-like"/>
</dbReference>
<reference evidence="6" key="2">
    <citation type="journal article" date="2023" name="Plants (Basel)">
        <title>Annotation of the Turnera subulata (Passifloraceae) Draft Genome Reveals the S-Locus Evolved after the Divergence of Turneroideae from Passifloroideae in a Stepwise Manner.</title>
        <authorList>
            <person name="Henning P.M."/>
            <person name="Roalson E.H."/>
            <person name="Mir W."/>
            <person name="McCubbin A.G."/>
            <person name="Shore J.S."/>
        </authorList>
    </citation>
    <scope>NUCLEOTIDE SEQUENCE</scope>
    <source>
        <strain evidence="6">F60SS</strain>
    </source>
</reference>
<accession>A0A9Q0J9N0</accession>
<dbReference type="PANTHER" id="PTHR31945:SF26">
    <property type="entry name" value="TRANSCRIPTION FACTOR BHLH35"/>
    <property type="match status" value="1"/>
</dbReference>
<dbReference type="Pfam" id="PF00010">
    <property type="entry name" value="HLH"/>
    <property type="match status" value="1"/>
</dbReference>
<keyword evidence="7" id="KW-1185">Reference proteome</keyword>
<proteinExistence type="predicted"/>
<name>A0A9Q0J9N0_9ROSI</name>
<dbReference type="OrthoDB" id="623055at2759"/>
<keyword evidence="2" id="KW-0805">Transcription regulation</keyword>
<dbReference type="InterPro" id="IPR036638">
    <property type="entry name" value="HLH_DNA-bd_sf"/>
</dbReference>
<evidence type="ECO:0000256" key="3">
    <source>
        <dbReference type="ARBA" id="ARBA00023163"/>
    </source>
</evidence>
<comment type="caution">
    <text evidence="6">The sequence shown here is derived from an EMBL/GenBank/DDBJ whole genome shotgun (WGS) entry which is preliminary data.</text>
</comment>
<dbReference type="EMBL" id="JAKUCV010005001">
    <property type="protein sequence ID" value="KAJ4833192.1"/>
    <property type="molecule type" value="Genomic_DNA"/>
</dbReference>